<gene>
    <name evidence="2" type="ORF">CEV31_1041</name>
</gene>
<dbReference type="Proteomes" id="UP000215590">
    <property type="component" value="Unassembled WGS sequence"/>
</dbReference>
<feature type="compositionally biased region" description="Basic and acidic residues" evidence="1">
    <location>
        <begin position="1"/>
        <end position="14"/>
    </location>
</feature>
<proteinExistence type="predicted"/>
<keyword evidence="3" id="KW-1185">Reference proteome</keyword>
<sequence>MVKLTERKYHDSERIPQSVKRFSDKAHVKKAGEPDEP</sequence>
<name>A0A256G0Y1_9HYPH</name>
<protein>
    <submittedName>
        <fullName evidence="2">Uncharacterized protein</fullName>
    </submittedName>
</protein>
<evidence type="ECO:0000313" key="2">
    <source>
        <dbReference type="EMBL" id="OYR20757.1"/>
    </source>
</evidence>
<dbReference type="EMBL" id="NNRJ01000014">
    <property type="protein sequence ID" value="OYR20757.1"/>
    <property type="molecule type" value="Genomic_DNA"/>
</dbReference>
<evidence type="ECO:0000313" key="3">
    <source>
        <dbReference type="Proteomes" id="UP000215590"/>
    </source>
</evidence>
<feature type="region of interest" description="Disordered" evidence="1">
    <location>
        <begin position="1"/>
        <end position="37"/>
    </location>
</feature>
<feature type="compositionally biased region" description="Basic and acidic residues" evidence="1">
    <location>
        <begin position="21"/>
        <end position="37"/>
    </location>
</feature>
<dbReference type="AlphaFoldDB" id="A0A256G0Y1"/>
<comment type="caution">
    <text evidence="2">The sequence shown here is derived from an EMBL/GenBank/DDBJ whole genome shotgun (WGS) entry which is preliminary data.</text>
</comment>
<reference evidence="2 3" key="1">
    <citation type="submission" date="2017-07" db="EMBL/GenBank/DDBJ databases">
        <title>Phylogenetic study on the rhizospheric bacterium Ochrobactrum sp. A44.</title>
        <authorList>
            <person name="Krzyzanowska D.M."/>
            <person name="Ossowicki A."/>
            <person name="Rajewska M."/>
            <person name="Maciag T."/>
            <person name="Kaczynski Z."/>
            <person name="Czerwicka M."/>
            <person name="Jafra S."/>
        </authorList>
    </citation>
    <scope>NUCLEOTIDE SEQUENCE [LARGE SCALE GENOMIC DNA]</scope>
    <source>
        <strain evidence="2 3">DSM 7216</strain>
    </source>
</reference>
<organism evidence="2 3">
    <name type="scientific">Brucella thiophenivorans</name>
    <dbReference type="NCBI Taxonomy" id="571255"/>
    <lineage>
        <taxon>Bacteria</taxon>
        <taxon>Pseudomonadati</taxon>
        <taxon>Pseudomonadota</taxon>
        <taxon>Alphaproteobacteria</taxon>
        <taxon>Hyphomicrobiales</taxon>
        <taxon>Brucellaceae</taxon>
        <taxon>Brucella/Ochrobactrum group</taxon>
        <taxon>Brucella</taxon>
    </lineage>
</organism>
<accession>A0A256G0Y1</accession>
<evidence type="ECO:0000256" key="1">
    <source>
        <dbReference type="SAM" id="MobiDB-lite"/>
    </source>
</evidence>